<evidence type="ECO:0000256" key="1">
    <source>
        <dbReference type="SAM" id="MobiDB-lite"/>
    </source>
</evidence>
<evidence type="ECO:0000256" key="2">
    <source>
        <dbReference type="SAM" id="Phobius"/>
    </source>
</evidence>
<dbReference type="Proteomes" id="UP000245872">
    <property type="component" value="Chromosome"/>
</dbReference>
<name>A0A2Z3LIX0_9BACT</name>
<dbReference type="PROSITE" id="PS51257">
    <property type="entry name" value="PROKAR_LIPOPROTEIN"/>
    <property type="match status" value="1"/>
</dbReference>
<evidence type="ECO:0008006" key="5">
    <source>
        <dbReference type="Google" id="ProtNLM"/>
    </source>
</evidence>
<dbReference type="KEGG" id="cher:DK880_00689"/>
<organism evidence="3 4">
    <name type="scientific">Candidatus Cardinium hertigii</name>
    <dbReference type="NCBI Taxonomy" id="247481"/>
    <lineage>
        <taxon>Bacteria</taxon>
        <taxon>Pseudomonadati</taxon>
        <taxon>Bacteroidota</taxon>
        <taxon>Cytophagia</taxon>
        <taxon>Cytophagales</taxon>
        <taxon>Amoebophilaceae</taxon>
        <taxon>Candidatus Cardinium</taxon>
    </lineage>
</organism>
<evidence type="ECO:0000313" key="4">
    <source>
        <dbReference type="Proteomes" id="UP000245872"/>
    </source>
</evidence>
<protein>
    <recommendedName>
        <fullName evidence="5">Lipoprotein</fullName>
    </recommendedName>
</protein>
<keyword evidence="2" id="KW-0472">Membrane</keyword>
<proteinExistence type="predicted"/>
<feature type="transmembrane region" description="Helical" evidence="2">
    <location>
        <begin position="12"/>
        <end position="28"/>
    </location>
</feature>
<dbReference type="EMBL" id="CP029619">
    <property type="protein sequence ID" value="AWN82000.1"/>
    <property type="molecule type" value="Genomic_DNA"/>
</dbReference>
<gene>
    <name evidence="3" type="ORF">DK880_00689</name>
</gene>
<keyword evidence="2" id="KW-0812">Transmembrane</keyword>
<accession>A0A2Z3LIX0</accession>
<feature type="region of interest" description="Disordered" evidence="1">
    <location>
        <begin position="30"/>
        <end position="70"/>
    </location>
</feature>
<evidence type="ECO:0000313" key="3">
    <source>
        <dbReference type="EMBL" id="AWN82000.1"/>
    </source>
</evidence>
<sequence length="70" mass="8314">MRSKIMQLGRYGVMLFGMLMFIGCSKLNNQASRQTRKAESTEERESLRSQGKITVQKNKKRQVQWQKMFR</sequence>
<keyword evidence="2" id="KW-1133">Transmembrane helix</keyword>
<keyword evidence="4" id="KW-1185">Reference proteome</keyword>
<reference evidence="3 4" key="1">
    <citation type="submission" date="2018-05" db="EMBL/GenBank/DDBJ databases">
        <title>Candidatus Cardinium hertigii Genome Assembly.</title>
        <authorList>
            <person name="Showmaker K.C."/>
            <person name="Walden K.O."/>
            <person name="Fields C.J."/>
            <person name="Lambert K.N."/>
            <person name="Hudson M.E."/>
        </authorList>
    </citation>
    <scope>NUCLEOTIDE SEQUENCE [LARGE SCALE GENOMIC DNA]</scope>
    <source>
        <strain evidence="4">cHgTN10</strain>
    </source>
</reference>
<dbReference type="AlphaFoldDB" id="A0A2Z3LIX0"/>
<feature type="compositionally biased region" description="Basic and acidic residues" evidence="1">
    <location>
        <begin position="36"/>
        <end position="47"/>
    </location>
</feature>